<keyword evidence="4 17" id="KW-0812">Transmembrane</keyword>
<dbReference type="CDD" id="cd20653">
    <property type="entry name" value="CYP81"/>
    <property type="match status" value="1"/>
</dbReference>
<keyword evidence="19" id="KW-1185">Reference proteome</keyword>
<evidence type="ECO:0000256" key="9">
    <source>
        <dbReference type="ARBA" id="ARBA00023033"/>
    </source>
</evidence>
<dbReference type="InterPro" id="IPR036396">
    <property type="entry name" value="Cyt_P450_sf"/>
</dbReference>
<dbReference type="GO" id="GO:0016712">
    <property type="term" value="F:oxidoreductase activity, acting on paired donors, with incorporation or reduction of molecular oxygen, reduced flavin or flavoprotein as one donor, and incorporation of one atom of oxygen"/>
    <property type="evidence" value="ECO:0007669"/>
    <property type="project" value="UniProtKB-ARBA"/>
</dbReference>
<dbReference type="EC" id="1.14.19.74" evidence="14"/>
<evidence type="ECO:0000256" key="2">
    <source>
        <dbReference type="ARBA" id="ARBA00010617"/>
    </source>
</evidence>
<dbReference type="PRINTS" id="PR00385">
    <property type="entry name" value="P450"/>
</dbReference>
<comment type="subcellular location">
    <subcellularLocation>
        <location evidence="1">Membrane</location>
        <topology evidence="1">Single-pass membrane protein</topology>
    </subcellularLocation>
</comment>
<keyword evidence="10 17" id="KW-0472">Membrane</keyword>
<evidence type="ECO:0000256" key="16">
    <source>
        <dbReference type="RuleBase" id="RU000461"/>
    </source>
</evidence>
<evidence type="ECO:0000256" key="12">
    <source>
        <dbReference type="ARBA" id="ARBA00052057"/>
    </source>
</evidence>
<dbReference type="PROSITE" id="PS00086">
    <property type="entry name" value="CYTOCHROME_P450"/>
    <property type="match status" value="1"/>
</dbReference>
<protein>
    <recommendedName>
        <fullName evidence="14">(+)-piperitol/(+)-sesamin synthase</fullName>
        <ecNumber evidence="14">1.14.19.74</ecNumber>
    </recommendedName>
</protein>
<dbReference type="EMBL" id="JBEAFC010000003">
    <property type="protein sequence ID" value="KAL1564197.1"/>
    <property type="molecule type" value="Genomic_DNA"/>
</dbReference>
<evidence type="ECO:0000256" key="6">
    <source>
        <dbReference type="ARBA" id="ARBA00022989"/>
    </source>
</evidence>
<dbReference type="GO" id="GO:0016020">
    <property type="term" value="C:membrane"/>
    <property type="evidence" value="ECO:0007669"/>
    <property type="project" value="UniProtKB-SubCell"/>
</dbReference>
<evidence type="ECO:0000256" key="15">
    <source>
        <dbReference type="PIRSR" id="PIRSR602401-1"/>
    </source>
</evidence>
<evidence type="ECO:0000256" key="14">
    <source>
        <dbReference type="ARBA" id="ARBA00066876"/>
    </source>
</evidence>
<feature type="transmembrane region" description="Helical" evidence="17">
    <location>
        <begin position="6"/>
        <end position="23"/>
    </location>
</feature>
<evidence type="ECO:0000256" key="5">
    <source>
        <dbReference type="ARBA" id="ARBA00022723"/>
    </source>
</evidence>
<organism evidence="18 19">
    <name type="scientific">Salvia divinorum</name>
    <name type="common">Maria pastora</name>
    <name type="synonym">Diviner's sage</name>
    <dbReference type="NCBI Taxonomy" id="28513"/>
    <lineage>
        <taxon>Eukaryota</taxon>
        <taxon>Viridiplantae</taxon>
        <taxon>Streptophyta</taxon>
        <taxon>Embryophyta</taxon>
        <taxon>Tracheophyta</taxon>
        <taxon>Spermatophyta</taxon>
        <taxon>Magnoliopsida</taxon>
        <taxon>eudicotyledons</taxon>
        <taxon>Gunneridae</taxon>
        <taxon>Pentapetalae</taxon>
        <taxon>asterids</taxon>
        <taxon>lamiids</taxon>
        <taxon>Lamiales</taxon>
        <taxon>Lamiaceae</taxon>
        <taxon>Nepetoideae</taxon>
        <taxon>Mentheae</taxon>
        <taxon>Salviinae</taxon>
        <taxon>Salvia</taxon>
        <taxon>Salvia subgen. Calosphace</taxon>
    </lineage>
</organism>
<dbReference type="InterPro" id="IPR002401">
    <property type="entry name" value="Cyt_P450_E_grp-I"/>
</dbReference>
<proteinExistence type="inferred from homology"/>
<name>A0ABD1I750_SALDI</name>
<keyword evidence="3 15" id="KW-0349">Heme</keyword>
<dbReference type="PANTHER" id="PTHR47947:SF62">
    <property type="entry name" value="CYTOCHROME P450, FAMILY 81, SUBFAMILY D, POLYPEPTIDE 5"/>
    <property type="match status" value="1"/>
</dbReference>
<keyword evidence="6 17" id="KW-1133">Transmembrane helix</keyword>
<dbReference type="Proteomes" id="UP001567538">
    <property type="component" value="Unassembled WGS sequence"/>
</dbReference>
<dbReference type="FunFam" id="1.10.630.10:FF:000023">
    <property type="entry name" value="Cytochrome P450 family protein"/>
    <property type="match status" value="1"/>
</dbReference>
<evidence type="ECO:0000256" key="7">
    <source>
        <dbReference type="ARBA" id="ARBA00023002"/>
    </source>
</evidence>
<evidence type="ECO:0000256" key="3">
    <source>
        <dbReference type="ARBA" id="ARBA00022617"/>
    </source>
</evidence>
<comment type="cofactor">
    <cofactor evidence="15">
        <name>heme</name>
        <dbReference type="ChEBI" id="CHEBI:30413"/>
    </cofactor>
</comment>
<evidence type="ECO:0000313" key="18">
    <source>
        <dbReference type="EMBL" id="KAL1564197.1"/>
    </source>
</evidence>
<evidence type="ECO:0000313" key="19">
    <source>
        <dbReference type="Proteomes" id="UP001567538"/>
    </source>
</evidence>
<comment type="similarity">
    <text evidence="2 16">Belongs to the cytochrome P450 family.</text>
</comment>
<evidence type="ECO:0000256" key="8">
    <source>
        <dbReference type="ARBA" id="ARBA00023004"/>
    </source>
</evidence>
<keyword evidence="8 15" id="KW-0408">Iron</keyword>
<keyword evidence="9 16" id="KW-0503">Monooxygenase</keyword>
<dbReference type="AlphaFoldDB" id="A0ABD1I750"/>
<reference evidence="18 19" key="1">
    <citation type="submission" date="2024-06" db="EMBL/GenBank/DDBJ databases">
        <title>A chromosome level genome sequence of Diviner's sage (Salvia divinorum).</title>
        <authorList>
            <person name="Ford S.A."/>
            <person name="Ro D.-K."/>
            <person name="Ness R.W."/>
            <person name="Phillips M.A."/>
        </authorList>
    </citation>
    <scope>NUCLEOTIDE SEQUENCE [LARGE SCALE GENOMIC DNA]</scope>
    <source>
        <strain evidence="18">SAF-2024a</strain>
        <tissue evidence="18">Leaf</tissue>
    </source>
</reference>
<dbReference type="PRINTS" id="PR00463">
    <property type="entry name" value="EP450I"/>
</dbReference>
<dbReference type="InterPro" id="IPR017972">
    <property type="entry name" value="Cyt_P450_CS"/>
</dbReference>
<dbReference type="InterPro" id="IPR050651">
    <property type="entry name" value="Plant_Cytochrome_P450_Monoox"/>
</dbReference>
<comment type="caution">
    <text evidence="18">The sequence shown here is derived from an EMBL/GenBank/DDBJ whole genome shotgun (WGS) entry which is preliminary data.</text>
</comment>
<dbReference type="PANTHER" id="PTHR47947">
    <property type="entry name" value="CYTOCHROME P450 82C3-RELATED"/>
    <property type="match status" value="1"/>
</dbReference>
<evidence type="ECO:0000256" key="17">
    <source>
        <dbReference type="SAM" id="Phobius"/>
    </source>
</evidence>
<comment type="catalytic activity">
    <reaction evidence="12">
        <text>(+)-piperitol + reduced [NADPH--hemoprotein reductase] + O2 = (+)-sesamin + oxidized [NADPH--hemoprotein reductase] + 2 H2O + H(+)</text>
        <dbReference type="Rhea" id="RHEA:56780"/>
        <dbReference type="Rhea" id="RHEA-COMP:11964"/>
        <dbReference type="Rhea" id="RHEA-COMP:11965"/>
        <dbReference type="ChEBI" id="CHEBI:15377"/>
        <dbReference type="ChEBI" id="CHEBI:15378"/>
        <dbReference type="ChEBI" id="CHEBI:15379"/>
        <dbReference type="ChEBI" id="CHEBI:57618"/>
        <dbReference type="ChEBI" id="CHEBI:58210"/>
        <dbReference type="ChEBI" id="CHEBI:66470"/>
        <dbReference type="ChEBI" id="CHEBI:141003"/>
        <dbReference type="EC" id="1.14.19.74"/>
    </reaction>
    <physiologicalReaction direction="left-to-right" evidence="12">
        <dbReference type="Rhea" id="RHEA:56781"/>
    </physiologicalReaction>
</comment>
<dbReference type="InterPro" id="IPR001128">
    <property type="entry name" value="Cyt_P450"/>
</dbReference>
<accession>A0ABD1I750</accession>
<evidence type="ECO:0000256" key="4">
    <source>
        <dbReference type="ARBA" id="ARBA00022692"/>
    </source>
</evidence>
<dbReference type="Gene3D" id="1.10.630.10">
    <property type="entry name" value="Cytochrome P450"/>
    <property type="match status" value="1"/>
</dbReference>
<dbReference type="GO" id="GO:0046872">
    <property type="term" value="F:metal ion binding"/>
    <property type="evidence" value="ECO:0007669"/>
    <property type="project" value="UniProtKB-KW"/>
</dbReference>
<comment type="function">
    <text evidence="13">Involved in the biosynthesis of (+)-sesamin, a furofuran class lignan. Functions in a dual catalytic mode. Catalyzes the synthesis of (+)-sesamin from (+)- pinoresinol by formation of two successive methylenedioxy bridges on (+)-pinoresinol and (+)-piperitol, respectively.</text>
</comment>
<comment type="catalytic activity">
    <reaction evidence="11">
        <text>(+)-pinoresinol + reduced [NADPH--hemoprotein reductase] + O2 = (+)-piperitol + oxidized [NADPH--hemoprotein reductase] + 2 H2O + H(+)</text>
        <dbReference type="Rhea" id="RHEA:56776"/>
        <dbReference type="Rhea" id="RHEA-COMP:11964"/>
        <dbReference type="Rhea" id="RHEA-COMP:11965"/>
        <dbReference type="ChEBI" id="CHEBI:40"/>
        <dbReference type="ChEBI" id="CHEBI:15377"/>
        <dbReference type="ChEBI" id="CHEBI:15378"/>
        <dbReference type="ChEBI" id="CHEBI:15379"/>
        <dbReference type="ChEBI" id="CHEBI:57618"/>
        <dbReference type="ChEBI" id="CHEBI:58210"/>
        <dbReference type="ChEBI" id="CHEBI:141003"/>
        <dbReference type="EC" id="1.14.19.74"/>
    </reaction>
    <physiologicalReaction direction="left-to-right" evidence="11">
        <dbReference type="Rhea" id="RHEA:56777"/>
    </physiologicalReaction>
</comment>
<evidence type="ECO:0000256" key="10">
    <source>
        <dbReference type="ARBA" id="ARBA00023136"/>
    </source>
</evidence>
<gene>
    <name evidence="18" type="ORF">AAHA92_06572</name>
</gene>
<dbReference type="Pfam" id="PF00067">
    <property type="entry name" value="p450"/>
    <property type="match status" value="1"/>
</dbReference>
<keyword evidence="7 16" id="KW-0560">Oxidoreductase</keyword>
<keyword evidence="5 15" id="KW-0479">Metal-binding</keyword>
<sequence length="491" mass="55324">MEATLLYILFSLSFILITLKFYYSRKKLPPTPFPSLPLLGHLHLLKFPLHRTFLNLSRKLGPVFSLRLGTRVMVVVSSPAAAEECFTKNDIILANRPRFIIGKYIGYNYTSLVGAPYGDYWRSLRRLTATEIFSSARLNSFQSIRHDEVRLMLENLSRKSGHASVEIRQLLSELTFNNIMRMVAGKRYFSVGEDDEEAEEFRGIIKEVFSYGGVSNLADFFPVLRWFDYKGVEKNLAKISAKMDATLQALIDEQRRHSDGNTMINHLLALQNSDPEYYTEEIIKCLIVTMLLVGTDTSSVTVEWAMSALLNNPEKMKKARKEIDRVVGNDRLLQESDLHNLSYLQNIISETLRLFPAAPLLVPHEASSDCKIAGYDVPRGAIVMVNAWAIQRDPSVWDDPETFKPERFQGEGIGAPNLLAFGMGRRACPGSGLAHRVVGLALGCLIQCFEWERVDERLVDLSEGKGASMPKNVPLEAKCKVSDVGRRVISV</sequence>
<feature type="binding site" description="axial binding residue" evidence="15">
    <location>
        <position position="428"/>
    </location>
    <ligand>
        <name>heme</name>
        <dbReference type="ChEBI" id="CHEBI:30413"/>
    </ligand>
    <ligandPart>
        <name>Fe</name>
        <dbReference type="ChEBI" id="CHEBI:18248"/>
    </ligandPart>
</feature>
<dbReference type="GO" id="GO:0102915">
    <property type="term" value="F:piperitol synthase activity"/>
    <property type="evidence" value="ECO:0007669"/>
    <property type="project" value="UniProtKB-EC"/>
</dbReference>
<dbReference type="SUPFAM" id="SSF48264">
    <property type="entry name" value="Cytochrome P450"/>
    <property type="match status" value="1"/>
</dbReference>
<evidence type="ECO:0000256" key="13">
    <source>
        <dbReference type="ARBA" id="ARBA00056759"/>
    </source>
</evidence>
<dbReference type="GO" id="GO:0016114">
    <property type="term" value="P:terpenoid biosynthetic process"/>
    <property type="evidence" value="ECO:0007669"/>
    <property type="project" value="UniProtKB-ARBA"/>
</dbReference>
<evidence type="ECO:0000256" key="1">
    <source>
        <dbReference type="ARBA" id="ARBA00004167"/>
    </source>
</evidence>
<evidence type="ECO:0000256" key="11">
    <source>
        <dbReference type="ARBA" id="ARBA00052022"/>
    </source>
</evidence>